<dbReference type="Pfam" id="PF00072">
    <property type="entry name" value="Response_reg"/>
    <property type="match status" value="1"/>
</dbReference>
<dbReference type="CDD" id="cd17540">
    <property type="entry name" value="REC_PhyR"/>
    <property type="match status" value="1"/>
</dbReference>
<dbReference type="Pfam" id="PF22029">
    <property type="entry name" value="PhyR_sigma2"/>
    <property type="match status" value="1"/>
</dbReference>
<dbReference type="SUPFAM" id="SSF52172">
    <property type="entry name" value="CheY-like"/>
    <property type="match status" value="1"/>
</dbReference>
<dbReference type="InterPro" id="IPR013249">
    <property type="entry name" value="RNA_pol_sigma70_r4_t2"/>
</dbReference>
<evidence type="ECO:0000313" key="4">
    <source>
        <dbReference type="EMBL" id="MEK0085135.1"/>
    </source>
</evidence>
<dbReference type="InterPro" id="IPR050595">
    <property type="entry name" value="Bact_response_regulator"/>
</dbReference>
<evidence type="ECO:0000256" key="1">
    <source>
        <dbReference type="ARBA" id="ARBA00022553"/>
    </source>
</evidence>
<sequence>MSNELAQDLARHLPFLRRYARALSRDQQFGDHLVRACLEHLLQSGRLLERDRLKLELYRSLTRIWSEVANGQPSSDAGTTIENARIVAERIAHLAGPRRQILLLATLEGLSPFQVATVMDLPEETVRSELAAAKQELRSQPPTRILIIEDEPVIALDIARTVEDTGHTVTGIATTHREAVELARADHPGLVLADIQLSDDSSGIEAVKEILSHYQVPVIFITAFPDRLLTGERPEPTFLITKPFDPEILNVAISQALATADDA</sequence>
<accession>A0ABU8XVA5</accession>
<protein>
    <submittedName>
        <fullName evidence="4">Response regulator</fullName>
    </submittedName>
</protein>
<dbReference type="InterPro" id="IPR001789">
    <property type="entry name" value="Sig_transdc_resp-reg_receiver"/>
</dbReference>
<proteinExistence type="predicted"/>
<comment type="caution">
    <text evidence="4">The sequence shown here is derived from an EMBL/GenBank/DDBJ whole genome shotgun (WGS) entry which is preliminary data.</text>
</comment>
<dbReference type="EMBL" id="JBBLZC010000022">
    <property type="protein sequence ID" value="MEK0085135.1"/>
    <property type="molecule type" value="Genomic_DNA"/>
</dbReference>
<evidence type="ECO:0000259" key="3">
    <source>
        <dbReference type="PROSITE" id="PS50110"/>
    </source>
</evidence>
<feature type="domain" description="Response regulatory" evidence="3">
    <location>
        <begin position="144"/>
        <end position="257"/>
    </location>
</feature>
<dbReference type="SUPFAM" id="SSF88659">
    <property type="entry name" value="Sigma3 and sigma4 domains of RNA polymerase sigma factors"/>
    <property type="match status" value="1"/>
</dbReference>
<dbReference type="Gene3D" id="3.40.50.2300">
    <property type="match status" value="1"/>
</dbReference>
<dbReference type="RefSeq" id="WP_418160982.1">
    <property type="nucleotide sequence ID" value="NZ_JBBLZC010000022.1"/>
</dbReference>
<reference evidence="4 5" key="1">
    <citation type="submission" date="2024-01" db="EMBL/GenBank/DDBJ databases">
        <title>Multi-omics insights into the function and evolution of sodium benzoate biodegradation pathways in Benzoatithermus flavus gen. nov., sp. nov. from hot spring.</title>
        <authorList>
            <person name="Hu C.-J."/>
            <person name="Li W.-J."/>
        </authorList>
    </citation>
    <scope>NUCLEOTIDE SEQUENCE [LARGE SCALE GENOMIC DNA]</scope>
    <source>
        <strain evidence="4 5">SYSU G07066</strain>
    </source>
</reference>
<dbReference type="PANTHER" id="PTHR44591">
    <property type="entry name" value="STRESS RESPONSE REGULATOR PROTEIN 1"/>
    <property type="match status" value="1"/>
</dbReference>
<evidence type="ECO:0000313" key="5">
    <source>
        <dbReference type="Proteomes" id="UP001375743"/>
    </source>
</evidence>
<dbReference type="Pfam" id="PF08281">
    <property type="entry name" value="Sigma70_r4_2"/>
    <property type="match status" value="1"/>
</dbReference>
<dbReference type="Proteomes" id="UP001375743">
    <property type="component" value="Unassembled WGS sequence"/>
</dbReference>
<dbReference type="InterPro" id="IPR011006">
    <property type="entry name" value="CheY-like_superfamily"/>
</dbReference>
<dbReference type="PROSITE" id="PS50110">
    <property type="entry name" value="RESPONSE_REGULATORY"/>
    <property type="match status" value="1"/>
</dbReference>
<organism evidence="4 5">
    <name type="scientific">Benzoatithermus flavus</name>
    <dbReference type="NCBI Taxonomy" id="3108223"/>
    <lineage>
        <taxon>Bacteria</taxon>
        <taxon>Pseudomonadati</taxon>
        <taxon>Pseudomonadota</taxon>
        <taxon>Alphaproteobacteria</taxon>
        <taxon>Geminicoccales</taxon>
        <taxon>Geminicoccaceae</taxon>
        <taxon>Benzoatithermus</taxon>
    </lineage>
</organism>
<feature type="modified residue" description="4-aspartylphosphate" evidence="2">
    <location>
        <position position="194"/>
    </location>
</feature>
<dbReference type="PANTHER" id="PTHR44591:SF3">
    <property type="entry name" value="RESPONSE REGULATORY DOMAIN-CONTAINING PROTEIN"/>
    <property type="match status" value="1"/>
</dbReference>
<dbReference type="SMART" id="SM00448">
    <property type="entry name" value="REC"/>
    <property type="match status" value="1"/>
</dbReference>
<gene>
    <name evidence="4" type="ORF">U1T56_18435</name>
</gene>
<dbReference type="NCBIfam" id="NF006623">
    <property type="entry name" value="PRK09191.1"/>
    <property type="match status" value="1"/>
</dbReference>
<keyword evidence="5" id="KW-1185">Reference proteome</keyword>
<keyword evidence="1 2" id="KW-0597">Phosphoprotein</keyword>
<evidence type="ECO:0000256" key="2">
    <source>
        <dbReference type="PROSITE-ProRule" id="PRU00169"/>
    </source>
</evidence>
<dbReference type="Gene3D" id="1.20.140.160">
    <property type="match status" value="1"/>
</dbReference>
<name>A0ABU8XVA5_9PROT</name>
<dbReference type="InterPro" id="IPR053866">
    <property type="entry name" value="PhyR_sigma2"/>
</dbReference>
<dbReference type="InterPro" id="IPR013324">
    <property type="entry name" value="RNA_pol_sigma_r3/r4-like"/>
</dbReference>